<feature type="region of interest" description="Disordered" evidence="9">
    <location>
        <begin position="387"/>
        <end position="429"/>
    </location>
</feature>
<sequence length="429" mass="48298">MDFVNSTDDHVDFLDTPETGYSTTGQVPTTEEVWWSDSQIEQLSSDLWRYSAPVIFFLGVFGNLTTLVVLRWRRSASDTATTYFVQLVAAADLCVLVAGMLPQWMQLRNFADPMEDSAVGCKIYKFFMYSAGDVAVWFMAAFTVERFVAIYYPLKRSSICRISRIKLTAMSLVGVAIVKNVHVFVTRGAEWKLIETNSTYNSPPADNNTFTYGQNRGPKPEFYINENGERYELVSNCGYTTEEFKYFHLHVRVWLVFVLATAVPLVILIICNTAVIWKLLSRKKGKDTYGVNSKVSSSAEAAVQQITIMCLVISFSFFVFIIPTMILLVGKPHFKTTVTSTAKYKIARAVNNQLLYINHSINFYLYFLTCPSFREQTVALFLCKKPPQKLKSSNSGAGRLTSHRASNAAPPTTPDAQYRSLLSNHGTPV</sequence>
<dbReference type="GO" id="GO:0004930">
    <property type="term" value="F:G protein-coupled receptor activity"/>
    <property type="evidence" value="ECO:0007669"/>
    <property type="project" value="UniProtKB-KW"/>
</dbReference>
<keyword evidence="4 8" id="KW-0297">G-protein coupled receptor</keyword>
<feature type="domain" description="G-protein coupled receptors family 1 profile" evidence="11">
    <location>
        <begin position="62"/>
        <end position="366"/>
    </location>
</feature>
<evidence type="ECO:0000259" key="11">
    <source>
        <dbReference type="PROSITE" id="PS50262"/>
    </source>
</evidence>
<dbReference type="Pfam" id="PF00001">
    <property type="entry name" value="7tm_1"/>
    <property type="match status" value="2"/>
</dbReference>
<feature type="transmembrane region" description="Helical" evidence="10">
    <location>
        <begin position="253"/>
        <end position="277"/>
    </location>
</feature>
<feature type="transmembrane region" description="Helical" evidence="10">
    <location>
        <begin position="306"/>
        <end position="329"/>
    </location>
</feature>
<evidence type="ECO:0000256" key="7">
    <source>
        <dbReference type="ARBA" id="ARBA00023224"/>
    </source>
</evidence>
<feature type="transmembrane region" description="Helical" evidence="10">
    <location>
        <begin position="50"/>
        <end position="70"/>
    </location>
</feature>
<protein>
    <submittedName>
        <fullName evidence="12">Orphan G-protein coupled receptor 12</fullName>
    </submittedName>
</protein>
<dbReference type="AlphaFoldDB" id="A0A0K0PUS5"/>
<comment type="similarity">
    <text evidence="8">Belongs to the G-protein coupled receptor 1 family.</text>
</comment>
<keyword evidence="3 10" id="KW-1133">Transmembrane helix</keyword>
<evidence type="ECO:0000256" key="8">
    <source>
        <dbReference type="RuleBase" id="RU000688"/>
    </source>
</evidence>
<dbReference type="GO" id="GO:0005886">
    <property type="term" value="C:plasma membrane"/>
    <property type="evidence" value="ECO:0007669"/>
    <property type="project" value="TreeGrafter"/>
</dbReference>
<organism evidence="12">
    <name type="scientific">Platynereis dumerilii</name>
    <name type="common">Dumeril's clam worm</name>
    <dbReference type="NCBI Taxonomy" id="6359"/>
    <lineage>
        <taxon>Eukaryota</taxon>
        <taxon>Metazoa</taxon>
        <taxon>Spiralia</taxon>
        <taxon>Lophotrochozoa</taxon>
        <taxon>Annelida</taxon>
        <taxon>Polychaeta</taxon>
        <taxon>Errantia</taxon>
        <taxon>Phyllodocida</taxon>
        <taxon>Nereididae</taxon>
        <taxon>Platynereis</taxon>
    </lineage>
</organism>
<keyword evidence="6 8" id="KW-0675">Receptor</keyword>
<dbReference type="PROSITE" id="PS00237">
    <property type="entry name" value="G_PROTEIN_RECEP_F1_1"/>
    <property type="match status" value="1"/>
</dbReference>
<evidence type="ECO:0000256" key="2">
    <source>
        <dbReference type="ARBA" id="ARBA00022692"/>
    </source>
</evidence>
<keyword evidence="2 8" id="KW-0812">Transmembrane</keyword>
<dbReference type="PANTHER" id="PTHR24243:SF230">
    <property type="entry name" value="G-PROTEIN COUPLED RECEPTORS FAMILY 1 PROFILE DOMAIN-CONTAINING PROTEIN"/>
    <property type="match status" value="1"/>
</dbReference>
<dbReference type="InterPro" id="IPR000276">
    <property type="entry name" value="GPCR_Rhodpsn"/>
</dbReference>
<reference evidence="12" key="1">
    <citation type="journal article" date="2015" name="Cell Rep.">
        <title>Large-Scale Combinatorial Deorphanization of Platynereis Neuropeptide GPCRs.</title>
        <authorList>
            <person name="Bauknecht P.M."/>
            <person name="Jekely G."/>
        </authorList>
    </citation>
    <scope>NUCLEOTIDE SEQUENCE</scope>
</reference>
<dbReference type="EMBL" id="KP293963">
    <property type="protein sequence ID" value="AKQ63017.1"/>
    <property type="molecule type" value="mRNA"/>
</dbReference>
<evidence type="ECO:0000256" key="5">
    <source>
        <dbReference type="ARBA" id="ARBA00023136"/>
    </source>
</evidence>
<evidence type="ECO:0000256" key="9">
    <source>
        <dbReference type="SAM" id="MobiDB-lite"/>
    </source>
</evidence>
<evidence type="ECO:0000256" key="3">
    <source>
        <dbReference type="ARBA" id="ARBA00022989"/>
    </source>
</evidence>
<dbReference type="PRINTS" id="PR00237">
    <property type="entry name" value="GPCRRHODOPSN"/>
</dbReference>
<dbReference type="InterPro" id="IPR017452">
    <property type="entry name" value="GPCR_Rhodpsn_7TM"/>
</dbReference>
<dbReference type="SUPFAM" id="SSF81321">
    <property type="entry name" value="Family A G protein-coupled receptor-like"/>
    <property type="match status" value="1"/>
</dbReference>
<feature type="transmembrane region" description="Helical" evidence="10">
    <location>
        <begin position="134"/>
        <end position="154"/>
    </location>
</feature>
<evidence type="ECO:0000256" key="4">
    <source>
        <dbReference type="ARBA" id="ARBA00023040"/>
    </source>
</evidence>
<evidence type="ECO:0000313" key="12">
    <source>
        <dbReference type="EMBL" id="AKQ63017.1"/>
    </source>
</evidence>
<dbReference type="Gene3D" id="1.20.1070.10">
    <property type="entry name" value="Rhodopsin 7-helix transmembrane proteins"/>
    <property type="match status" value="1"/>
</dbReference>
<comment type="subcellular location">
    <subcellularLocation>
        <location evidence="1">Membrane</location>
        <topology evidence="1">Multi-pass membrane protein</topology>
    </subcellularLocation>
</comment>
<evidence type="ECO:0000256" key="1">
    <source>
        <dbReference type="ARBA" id="ARBA00004141"/>
    </source>
</evidence>
<accession>A0A0K0PUS5</accession>
<keyword evidence="5 10" id="KW-0472">Membrane</keyword>
<dbReference type="PROSITE" id="PS50262">
    <property type="entry name" value="G_PROTEIN_RECEP_F1_2"/>
    <property type="match status" value="1"/>
</dbReference>
<evidence type="ECO:0000256" key="10">
    <source>
        <dbReference type="SAM" id="Phobius"/>
    </source>
</evidence>
<proteinExistence type="evidence at transcript level"/>
<feature type="transmembrane region" description="Helical" evidence="10">
    <location>
        <begin position="82"/>
        <end position="105"/>
    </location>
</feature>
<keyword evidence="7 8" id="KW-0807">Transducer</keyword>
<dbReference type="CDD" id="cd14978">
    <property type="entry name" value="7tmA_FMRFamide_R-like"/>
    <property type="match status" value="1"/>
</dbReference>
<dbReference type="PANTHER" id="PTHR24243">
    <property type="entry name" value="G-PROTEIN COUPLED RECEPTOR"/>
    <property type="match status" value="1"/>
</dbReference>
<feature type="compositionally biased region" description="Polar residues" evidence="9">
    <location>
        <begin position="420"/>
        <end position="429"/>
    </location>
</feature>
<evidence type="ECO:0000256" key="6">
    <source>
        <dbReference type="ARBA" id="ARBA00023170"/>
    </source>
</evidence>
<name>A0A0K0PUS5_PLADU</name>